<evidence type="ECO:0000313" key="3">
    <source>
        <dbReference type="EMBL" id="KAK8878313.1"/>
    </source>
</evidence>
<keyword evidence="4" id="KW-1185">Reference proteome</keyword>
<comment type="caution">
    <text evidence="3">The sequence shown here is derived from an EMBL/GenBank/DDBJ whole genome shotgun (WGS) entry which is preliminary data.</text>
</comment>
<accession>A0ABR2JL62</accession>
<dbReference type="EMBL" id="JAPFFF010000011">
    <property type="protein sequence ID" value="KAK8878313.1"/>
    <property type="molecule type" value="Genomic_DNA"/>
</dbReference>
<protein>
    <recommendedName>
        <fullName evidence="2">Bromo domain-containing protein</fullName>
    </recommendedName>
</protein>
<proteinExistence type="predicted"/>
<keyword evidence="1" id="KW-0103">Bromodomain</keyword>
<feature type="domain" description="Bromo" evidence="2">
    <location>
        <begin position="12"/>
        <end position="80"/>
    </location>
</feature>
<dbReference type="SUPFAM" id="SSF47370">
    <property type="entry name" value="Bromodomain"/>
    <property type="match status" value="1"/>
</dbReference>
<name>A0ABR2JL62_9EUKA</name>
<sequence length="231" mass="26985">MNELLRKRAIDVVDRLMSHPSTQPFLSFRTDDDNQNYSIDPEKSLNSIKQRLVDNKYTKLQMWLNDVEQCWVAVEKKNAEHPNEFSQSELILAAENRRLFEKEKRAIDILTTHNWGNELVRLRGKIFELMIDPPPKIKTFASPFINSNIVKANQPSISEHELRCFVDASLLLKSDEDNNEIYRIISEFQPDLLKKSADLWFDVSKLNLQTFNALKNFIKSALEKEGQTYPE</sequence>
<dbReference type="Gene3D" id="1.20.920.10">
    <property type="entry name" value="Bromodomain-like"/>
    <property type="match status" value="1"/>
</dbReference>
<dbReference type="Proteomes" id="UP001470230">
    <property type="component" value="Unassembled WGS sequence"/>
</dbReference>
<gene>
    <name evidence="3" type="ORF">M9Y10_005078</name>
</gene>
<organism evidence="3 4">
    <name type="scientific">Tritrichomonas musculus</name>
    <dbReference type="NCBI Taxonomy" id="1915356"/>
    <lineage>
        <taxon>Eukaryota</taxon>
        <taxon>Metamonada</taxon>
        <taxon>Parabasalia</taxon>
        <taxon>Tritrichomonadida</taxon>
        <taxon>Tritrichomonadidae</taxon>
        <taxon>Tritrichomonas</taxon>
    </lineage>
</organism>
<reference evidence="3 4" key="1">
    <citation type="submission" date="2024-04" db="EMBL/GenBank/DDBJ databases">
        <title>Tritrichomonas musculus Genome.</title>
        <authorList>
            <person name="Alves-Ferreira E."/>
            <person name="Grigg M."/>
            <person name="Lorenzi H."/>
            <person name="Galac M."/>
        </authorList>
    </citation>
    <scope>NUCLEOTIDE SEQUENCE [LARGE SCALE GENOMIC DNA]</scope>
    <source>
        <strain evidence="3 4">EAF2021</strain>
    </source>
</reference>
<evidence type="ECO:0000313" key="4">
    <source>
        <dbReference type="Proteomes" id="UP001470230"/>
    </source>
</evidence>
<dbReference type="Pfam" id="PF00439">
    <property type="entry name" value="Bromodomain"/>
    <property type="match status" value="1"/>
</dbReference>
<dbReference type="InterPro" id="IPR001487">
    <property type="entry name" value="Bromodomain"/>
</dbReference>
<dbReference type="InterPro" id="IPR036427">
    <property type="entry name" value="Bromodomain-like_sf"/>
</dbReference>
<evidence type="ECO:0000256" key="1">
    <source>
        <dbReference type="ARBA" id="ARBA00023117"/>
    </source>
</evidence>
<evidence type="ECO:0000259" key="2">
    <source>
        <dbReference type="Pfam" id="PF00439"/>
    </source>
</evidence>